<organism evidence="2 3">
    <name type="scientific">Cyclonatronum proteinivorum</name>
    <dbReference type="NCBI Taxonomy" id="1457365"/>
    <lineage>
        <taxon>Bacteria</taxon>
        <taxon>Pseudomonadati</taxon>
        <taxon>Balneolota</taxon>
        <taxon>Balneolia</taxon>
        <taxon>Balneolales</taxon>
        <taxon>Cyclonatronaceae</taxon>
        <taxon>Cyclonatronum</taxon>
    </lineage>
</organism>
<keyword evidence="1" id="KW-1133">Transmembrane helix</keyword>
<evidence type="ECO:0000313" key="2">
    <source>
        <dbReference type="EMBL" id="AXJ00776.1"/>
    </source>
</evidence>
<dbReference type="Pfam" id="PF09858">
    <property type="entry name" value="DUF2085"/>
    <property type="match status" value="1"/>
</dbReference>
<dbReference type="InterPro" id="IPR019206">
    <property type="entry name" value="DUF2085_TM"/>
</dbReference>
<keyword evidence="1" id="KW-0812">Transmembrane</keyword>
<dbReference type="Proteomes" id="UP000254808">
    <property type="component" value="Chromosome"/>
</dbReference>
<sequence length="149" mass="16220">MKMPDTRQSLWLLLAASGYLMLMASGFIFVDVSYLHSLSHEAFRYMCHQQPARSFGLDEQTMAVCARCFGIYAGFFAASLAGLLAPVKFSTSLRFALIVTAAAFLLNTADVTGNFLGWWSNTAATRFVAGLVAGMSLILIIYTAVKPKS</sequence>
<reference evidence="2 3" key="1">
    <citation type="submission" date="2018-03" db="EMBL/GenBank/DDBJ databases">
        <title>Phenotypic and genomic properties of Cyclonatronum proteinivorum gen. nov., sp. nov., a haloalkaliphilic bacteroidete from soda lakes possessing Na+-translocating rhodopsin.</title>
        <authorList>
            <person name="Toshchakov S.V."/>
            <person name="Korzhenkov A."/>
            <person name="Samarov N.I."/>
            <person name="Kublanov I.V."/>
            <person name="Muntyan M.S."/>
            <person name="Sorokin D.Y."/>
        </authorList>
    </citation>
    <scope>NUCLEOTIDE SEQUENCE [LARGE SCALE GENOMIC DNA]</scope>
    <source>
        <strain evidence="2 3">Omega</strain>
    </source>
</reference>
<feature type="transmembrane region" description="Helical" evidence="1">
    <location>
        <begin position="95"/>
        <end position="117"/>
    </location>
</feature>
<evidence type="ECO:0000256" key="1">
    <source>
        <dbReference type="SAM" id="Phobius"/>
    </source>
</evidence>
<keyword evidence="3" id="KW-1185">Reference proteome</keyword>
<protein>
    <submittedName>
        <fullName evidence="2">Putative membrane protein</fullName>
    </submittedName>
</protein>
<dbReference type="OrthoDB" id="9810176at2"/>
<proteinExistence type="predicted"/>
<dbReference type="RefSeq" id="WP_114984037.1">
    <property type="nucleotide sequence ID" value="NZ_CP027806.1"/>
</dbReference>
<dbReference type="EMBL" id="CP027806">
    <property type="protein sequence ID" value="AXJ00776.1"/>
    <property type="molecule type" value="Genomic_DNA"/>
</dbReference>
<keyword evidence="1" id="KW-0472">Membrane</keyword>
<feature type="transmembrane region" description="Helical" evidence="1">
    <location>
        <begin position="123"/>
        <end position="145"/>
    </location>
</feature>
<dbReference type="KEGG" id="cprv:CYPRO_1525"/>
<feature type="transmembrane region" description="Helical" evidence="1">
    <location>
        <begin position="61"/>
        <end position="83"/>
    </location>
</feature>
<name>A0A345UJX4_9BACT</name>
<gene>
    <name evidence="2" type="ORF">CYPRO_1525</name>
</gene>
<accession>A0A345UJX4</accession>
<dbReference type="AlphaFoldDB" id="A0A345UJX4"/>
<evidence type="ECO:0000313" key="3">
    <source>
        <dbReference type="Proteomes" id="UP000254808"/>
    </source>
</evidence>
<feature type="transmembrane region" description="Helical" evidence="1">
    <location>
        <begin position="12"/>
        <end position="30"/>
    </location>
</feature>